<evidence type="ECO:0000313" key="2">
    <source>
        <dbReference type="EMBL" id="GAA2207481.1"/>
    </source>
</evidence>
<feature type="compositionally biased region" description="Polar residues" evidence="1">
    <location>
        <begin position="36"/>
        <end position="51"/>
    </location>
</feature>
<comment type="caution">
    <text evidence="2">The sequence shown here is derived from an EMBL/GenBank/DDBJ whole genome shotgun (WGS) entry which is preliminary data.</text>
</comment>
<feature type="region of interest" description="Disordered" evidence="1">
    <location>
        <begin position="29"/>
        <end position="55"/>
    </location>
</feature>
<dbReference type="NCBIfam" id="TIGR02569">
    <property type="entry name" value="TIGR02569_actnb"/>
    <property type="match status" value="1"/>
</dbReference>
<dbReference type="EMBL" id="BAAAQX010000006">
    <property type="protein sequence ID" value="GAA2207481.1"/>
    <property type="molecule type" value="Genomic_DNA"/>
</dbReference>
<dbReference type="InterPro" id="IPR013402">
    <property type="entry name" value="CHP02569"/>
</dbReference>
<accession>A0ABP5P6T5</accession>
<sequence length="312" mass="34054">MAHNPSARACRVRECRACERRVRERHARLASDLDMTPSSATNGENCSSDENQAPPPHVLAAYGAEADEPVWMDGAWRVGSLVLKRADFTPEALWRAEVLATLPDSSAFRVARPVAARDGGGWVAHGWEAYQLVPGEPDVRRQDDVLTAAAAFHEAIAHLPRPPFLDARDDPWSSGDRVAWEELPIEHGAAAGLLEPLARARRPVDLPSQAVHGDLPGNVLFADGLPPAIIDWPVYWRPPSWAAAVAVADALCWYGATPALPARWAHLPEWGQMLIRALIYRIVTHDTLHGPPPATAYHPAIEIAIAYAKESP</sequence>
<dbReference type="InterPro" id="IPR011009">
    <property type="entry name" value="Kinase-like_dom_sf"/>
</dbReference>
<keyword evidence="3" id="KW-1185">Reference proteome</keyword>
<organism evidence="2 3">
    <name type="scientific">Nonomuraea monospora</name>
    <dbReference type="NCBI Taxonomy" id="568818"/>
    <lineage>
        <taxon>Bacteria</taxon>
        <taxon>Bacillati</taxon>
        <taxon>Actinomycetota</taxon>
        <taxon>Actinomycetes</taxon>
        <taxon>Streptosporangiales</taxon>
        <taxon>Streptosporangiaceae</taxon>
        <taxon>Nonomuraea</taxon>
    </lineage>
</organism>
<evidence type="ECO:0000313" key="3">
    <source>
        <dbReference type="Proteomes" id="UP001499843"/>
    </source>
</evidence>
<reference evidence="3" key="1">
    <citation type="journal article" date="2019" name="Int. J. Syst. Evol. Microbiol.">
        <title>The Global Catalogue of Microorganisms (GCM) 10K type strain sequencing project: providing services to taxonomists for standard genome sequencing and annotation.</title>
        <authorList>
            <consortium name="The Broad Institute Genomics Platform"/>
            <consortium name="The Broad Institute Genome Sequencing Center for Infectious Disease"/>
            <person name="Wu L."/>
            <person name="Ma J."/>
        </authorList>
    </citation>
    <scope>NUCLEOTIDE SEQUENCE [LARGE SCALE GENOMIC DNA]</scope>
    <source>
        <strain evidence="3">JCM 16114</strain>
    </source>
</reference>
<gene>
    <name evidence="2" type="ORF">GCM10009850_029390</name>
</gene>
<protein>
    <submittedName>
        <fullName evidence="2">TIGR02569 family protein</fullName>
    </submittedName>
</protein>
<proteinExistence type="predicted"/>
<name>A0ABP5P6T5_9ACTN</name>
<evidence type="ECO:0000256" key="1">
    <source>
        <dbReference type="SAM" id="MobiDB-lite"/>
    </source>
</evidence>
<dbReference type="SUPFAM" id="SSF56112">
    <property type="entry name" value="Protein kinase-like (PK-like)"/>
    <property type="match status" value="1"/>
</dbReference>
<dbReference type="Proteomes" id="UP001499843">
    <property type="component" value="Unassembled WGS sequence"/>
</dbReference>